<evidence type="ECO:0000313" key="3">
    <source>
        <dbReference type="Proteomes" id="UP001348817"/>
    </source>
</evidence>
<dbReference type="RefSeq" id="WP_338395310.1">
    <property type="nucleotide sequence ID" value="NZ_AP025316.1"/>
</dbReference>
<sequence length="408" mass="47031">MRIFARLIFSALILLVFYFVLGLNFRLYFSPEYTVYDHELYSQLKYLQARREAGASQKMQDIFPEGLMFFESLYGLAWCDFISELDPDSELYREGINEIDNALAVIGTEESLSIFMGETLLKYGAFYTGWSNRLLGRKLEVLPINKRDKAEIKIFKENCERVSNALRISKIPFLETYPAEAWPADVCVCVSSLAIHDRIFPDKYDLVLKNWISHVKARLDSSGLIPHSVYWRTGEVLEEARGSSQSLILSFLPEIDHSFSREQYAVFKSMFLEKRLGLSAIREYPRGAEGTGDIDSGPVIWDIGTASTIVASRAAFANGDFQLVKELNNGIEEFGFPDIKDGKKYFLGGYLDIGDVFIAWTRSKRSDYDGPPWWRLEFQLWSLLVIALNFLLLYLIWREFVFIRKLKI</sequence>
<keyword evidence="1" id="KW-0472">Membrane</keyword>
<keyword evidence="1" id="KW-0812">Transmembrane</keyword>
<protein>
    <submittedName>
        <fullName evidence="2">Uncharacterized protein</fullName>
    </submittedName>
</protein>
<keyword evidence="1" id="KW-1133">Transmembrane helix</keyword>
<organism evidence="2 3">
    <name type="scientific">Fulvitalea axinellae</name>
    <dbReference type="NCBI Taxonomy" id="1182444"/>
    <lineage>
        <taxon>Bacteria</taxon>
        <taxon>Pseudomonadati</taxon>
        <taxon>Bacteroidota</taxon>
        <taxon>Cytophagia</taxon>
        <taxon>Cytophagales</taxon>
        <taxon>Persicobacteraceae</taxon>
        <taxon>Fulvitalea</taxon>
    </lineage>
</organism>
<keyword evidence="2" id="KW-0614">Plasmid</keyword>
<dbReference type="EMBL" id="AP025316">
    <property type="protein sequence ID" value="BDD11909.1"/>
    <property type="molecule type" value="Genomic_DNA"/>
</dbReference>
<proteinExistence type="predicted"/>
<dbReference type="AlphaFoldDB" id="A0AAU9CIE9"/>
<name>A0AAU9CIE9_9BACT</name>
<dbReference type="Proteomes" id="UP001348817">
    <property type="component" value="Plasmid pFA2"/>
</dbReference>
<accession>A0AAU9CIE9</accession>
<gene>
    <name evidence="2" type="ORF">FUAX_43410</name>
</gene>
<feature type="transmembrane region" description="Helical" evidence="1">
    <location>
        <begin position="378"/>
        <end position="397"/>
    </location>
</feature>
<reference evidence="2 3" key="1">
    <citation type="submission" date="2021-12" db="EMBL/GenBank/DDBJ databases">
        <title>Genome sequencing of bacteria with rrn-lacking chromosome and rrn-plasmid.</title>
        <authorList>
            <person name="Anda M."/>
            <person name="Iwasaki W."/>
        </authorList>
    </citation>
    <scope>NUCLEOTIDE SEQUENCE [LARGE SCALE GENOMIC DNA]</scope>
    <source>
        <strain evidence="2 3">DSM 100852</strain>
        <plasmid evidence="2 3">pFA2</plasmid>
    </source>
</reference>
<geneLocation type="plasmid" evidence="2 3">
    <name>pFA2</name>
</geneLocation>
<dbReference type="KEGG" id="fax:FUAX_43410"/>
<evidence type="ECO:0000313" key="2">
    <source>
        <dbReference type="EMBL" id="BDD11909.1"/>
    </source>
</evidence>
<evidence type="ECO:0000256" key="1">
    <source>
        <dbReference type="SAM" id="Phobius"/>
    </source>
</evidence>
<keyword evidence="3" id="KW-1185">Reference proteome</keyword>